<gene>
    <name evidence="1" type="ORF">BV898_18850</name>
</gene>
<protein>
    <submittedName>
        <fullName evidence="1">Uncharacterized protein</fullName>
    </submittedName>
</protein>
<name>A0A9X6NKE8_HYPEX</name>
<keyword evidence="2" id="KW-1185">Reference proteome</keyword>
<organism evidence="1 2">
    <name type="scientific">Hypsibius exemplaris</name>
    <name type="common">Freshwater tardigrade</name>
    <dbReference type="NCBI Taxonomy" id="2072580"/>
    <lineage>
        <taxon>Eukaryota</taxon>
        <taxon>Metazoa</taxon>
        <taxon>Ecdysozoa</taxon>
        <taxon>Tardigrada</taxon>
        <taxon>Eutardigrada</taxon>
        <taxon>Parachela</taxon>
        <taxon>Hypsibioidea</taxon>
        <taxon>Hypsibiidae</taxon>
        <taxon>Hypsibius</taxon>
    </lineage>
</organism>
<reference evidence="2" key="1">
    <citation type="submission" date="2017-01" db="EMBL/GenBank/DDBJ databases">
        <title>Comparative genomics of anhydrobiosis in the tardigrade Hypsibius dujardini.</title>
        <authorList>
            <person name="Yoshida Y."/>
            <person name="Koutsovoulos G."/>
            <person name="Laetsch D."/>
            <person name="Stevens L."/>
            <person name="Kumar S."/>
            <person name="Horikawa D."/>
            <person name="Ishino K."/>
            <person name="Komine S."/>
            <person name="Tomita M."/>
            <person name="Blaxter M."/>
            <person name="Arakawa K."/>
        </authorList>
    </citation>
    <scope>NUCLEOTIDE SEQUENCE [LARGE SCALE GENOMIC DNA]</scope>
    <source>
        <strain evidence="2">Z151</strain>
    </source>
</reference>
<dbReference type="EMBL" id="MTYJ01000407">
    <property type="protein sequence ID" value="OWA54448.1"/>
    <property type="molecule type" value="Genomic_DNA"/>
</dbReference>
<sequence length="364" mass="40446">MAKGDLLMANVCDVPDVTEKAMALTLCIGMADGKDQDMCSMEVTKAAETFAVDLVSNHKSIDRPTEYVNSKMCCYFQNIAACHRPIFQEKCTGPLMATLVDLIGGYEPVAVLDNLIEEIYKIYNCDKEVLASCPQSTWISDEDTLMDEVENVEVADIETTGGDEEPTEAGSCDVMKCVTPIKDVLWLAKELATSQLQREIDGDTRPVPFDKNLAKNVCKKVQGSVTCFANYSTNCVVQSIPYLQILINNILVASEACDRPNFYDKLEIFFSCEARGPEFDRCQTRLHQLQLAIIAGLKSNPSAAISLVTDDMREIQRMICCATQEFTDCYDEAFILSCPSRAESDLWLSYKDSYMGIFSNANPI</sequence>
<dbReference type="AlphaFoldDB" id="A0A9X6NKE8"/>
<accession>A0A9X6NKE8</accession>
<evidence type="ECO:0000313" key="1">
    <source>
        <dbReference type="EMBL" id="OWA54448.1"/>
    </source>
</evidence>
<dbReference type="Proteomes" id="UP000192578">
    <property type="component" value="Unassembled WGS sequence"/>
</dbReference>
<comment type="caution">
    <text evidence="1">The sequence shown here is derived from an EMBL/GenBank/DDBJ whole genome shotgun (WGS) entry which is preliminary data.</text>
</comment>
<proteinExistence type="predicted"/>
<evidence type="ECO:0000313" key="2">
    <source>
        <dbReference type="Proteomes" id="UP000192578"/>
    </source>
</evidence>